<dbReference type="AlphaFoldDB" id="A0A6A6ZH03"/>
<feature type="compositionally biased region" description="Low complexity" evidence="1">
    <location>
        <begin position="1"/>
        <end position="11"/>
    </location>
</feature>
<name>A0A6A6ZH03_9PLEO</name>
<proteinExistence type="predicted"/>
<keyword evidence="3" id="KW-1185">Reference proteome</keyword>
<organism evidence="2 3">
    <name type="scientific">Ophiobolus disseminans</name>
    <dbReference type="NCBI Taxonomy" id="1469910"/>
    <lineage>
        <taxon>Eukaryota</taxon>
        <taxon>Fungi</taxon>
        <taxon>Dikarya</taxon>
        <taxon>Ascomycota</taxon>
        <taxon>Pezizomycotina</taxon>
        <taxon>Dothideomycetes</taxon>
        <taxon>Pleosporomycetidae</taxon>
        <taxon>Pleosporales</taxon>
        <taxon>Pleosporineae</taxon>
        <taxon>Phaeosphaeriaceae</taxon>
        <taxon>Ophiobolus</taxon>
    </lineage>
</organism>
<evidence type="ECO:0008006" key="4">
    <source>
        <dbReference type="Google" id="ProtNLM"/>
    </source>
</evidence>
<reference evidence="2" key="1">
    <citation type="journal article" date="2020" name="Stud. Mycol.">
        <title>101 Dothideomycetes genomes: a test case for predicting lifestyles and emergence of pathogens.</title>
        <authorList>
            <person name="Haridas S."/>
            <person name="Albert R."/>
            <person name="Binder M."/>
            <person name="Bloem J."/>
            <person name="Labutti K."/>
            <person name="Salamov A."/>
            <person name="Andreopoulos B."/>
            <person name="Baker S."/>
            <person name="Barry K."/>
            <person name="Bills G."/>
            <person name="Bluhm B."/>
            <person name="Cannon C."/>
            <person name="Castanera R."/>
            <person name="Culley D."/>
            <person name="Daum C."/>
            <person name="Ezra D."/>
            <person name="Gonzalez J."/>
            <person name="Henrissat B."/>
            <person name="Kuo A."/>
            <person name="Liang C."/>
            <person name="Lipzen A."/>
            <person name="Lutzoni F."/>
            <person name="Magnuson J."/>
            <person name="Mondo S."/>
            <person name="Nolan M."/>
            <person name="Ohm R."/>
            <person name="Pangilinan J."/>
            <person name="Park H.-J."/>
            <person name="Ramirez L."/>
            <person name="Alfaro M."/>
            <person name="Sun H."/>
            <person name="Tritt A."/>
            <person name="Yoshinaga Y."/>
            <person name="Zwiers L.-H."/>
            <person name="Turgeon B."/>
            <person name="Goodwin S."/>
            <person name="Spatafora J."/>
            <person name="Crous P."/>
            <person name="Grigoriev I."/>
        </authorList>
    </citation>
    <scope>NUCLEOTIDE SEQUENCE</scope>
    <source>
        <strain evidence="2">CBS 113818</strain>
    </source>
</reference>
<evidence type="ECO:0000313" key="3">
    <source>
        <dbReference type="Proteomes" id="UP000799424"/>
    </source>
</evidence>
<accession>A0A6A6ZH03</accession>
<dbReference type="OrthoDB" id="288942at2759"/>
<dbReference type="Proteomes" id="UP000799424">
    <property type="component" value="Unassembled WGS sequence"/>
</dbReference>
<gene>
    <name evidence="2" type="ORF">CC86DRAFT_471487</name>
</gene>
<dbReference type="PANTHER" id="PTHR38790:SF4">
    <property type="entry name" value="2EXR DOMAIN-CONTAINING PROTEIN"/>
    <property type="match status" value="1"/>
</dbReference>
<protein>
    <recommendedName>
        <fullName evidence="4">F-box domain-containing protein</fullName>
    </recommendedName>
</protein>
<dbReference type="EMBL" id="MU006241">
    <property type="protein sequence ID" value="KAF2820402.1"/>
    <property type="molecule type" value="Genomic_DNA"/>
</dbReference>
<feature type="region of interest" description="Disordered" evidence="1">
    <location>
        <begin position="1"/>
        <end position="24"/>
    </location>
</feature>
<evidence type="ECO:0000313" key="2">
    <source>
        <dbReference type="EMBL" id="KAF2820402.1"/>
    </source>
</evidence>
<sequence>MNAMPSRLRGGAPPPLPPRKPSHLQHMVHGSRQAKYNCSCGDNTKANICSCSTCHTILRNDDSPCSYFGRCVEPLAWNIENEPITNQAQSPLFTTLPRELRDLVFEYALTDCKADSFEDILRRNASRIRIKPNESSPKHDIAINLLRTCRAVYFEAWTLPLSLNPYIVYDLHAPARSGVKLHEFLPWQLALIQSLDITLQQVALEGNTLHNYFHKSPLWQPDERHQGVYIAPRRYKTAHRGPRALTEYPASFNFALLPAHETQQQRHFLSHILGTQQRHPESLPPPWSSAMRVTTAKPLTHLTLRLQHSDWWTWSDHPESTIETQHLGLDPAVGDGSAEEMKRPTATRMRALAERRRAGYHPEVPDHQGWISTIGMLPDLKRLDLVLETFKAKEKQLDAVTEAAKLWRFPITGTQWELVWDGEMGMSGWSFGKDEWQGTGHWRGNPGWHGKAKEFSVRKFGFVRRRAM</sequence>
<evidence type="ECO:0000256" key="1">
    <source>
        <dbReference type="SAM" id="MobiDB-lite"/>
    </source>
</evidence>
<dbReference type="PANTHER" id="PTHR38790">
    <property type="entry name" value="2EXR DOMAIN-CONTAINING PROTEIN-RELATED"/>
    <property type="match status" value="1"/>
</dbReference>